<gene>
    <name evidence="1" type="ORF">METZ01_LOCUS86964</name>
</gene>
<dbReference type="EMBL" id="UINC01007577">
    <property type="protein sequence ID" value="SVA34110.1"/>
    <property type="molecule type" value="Genomic_DNA"/>
</dbReference>
<accession>A0A381V159</accession>
<name>A0A381V159_9ZZZZ</name>
<sequence>MNNKELNYICKHVSLTEEWIYNNKDNLSDMNWKFICENQHMTINFIKKHKYYINWERLFEKNKFIRNYPDYCTLYETYYFTNKKMKFFFYLINSN</sequence>
<organism evidence="1">
    <name type="scientific">marine metagenome</name>
    <dbReference type="NCBI Taxonomy" id="408172"/>
    <lineage>
        <taxon>unclassified sequences</taxon>
        <taxon>metagenomes</taxon>
        <taxon>ecological metagenomes</taxon>
    </lineage>
</organism>
<dbReference type="AlphaFoldDB" id="A0A381V159"/>
<protein>
    <submittedName>
        <fullName evidence="1">Uncharacterized protein</fullName>
    </submittedName>
</protein>
<reference evidence="1" key="1">
    <citation type="submission" date="2018-05" db="EMBL/GenBank/DDBJ databases">
        <authorList>
            <person name="Lanie J.A."/>
            <person name="Ng W.-L."/>
            <person name="Kazmierczak K.M."/>
            <person name="Andrzejewski T.M."/>
            <person name="Davidsen T.M."/>
            <person name="Wayne K.J."/>
            <person name="Tettelin H."/>
            <person name="Glass J.I."/>
            <person name="Rusch D."/>
            <person name="Podicherti R."/>
            <person name="Tsui H.-C.T."/>
            <person name="Winkler M.E."/>
        </authorList>
    </citation>
    <scope>NUCLEOTIDE SEQUENCE</scope>
</reference>
<proteinExistence type="predicted"/>
<evidence type="ECO:0000313" key="1">
    <source>
        <dbReference type="EMBL" id="SVA34110.1"/>
    </source>
</evidence>